<dbReference type="OrthoDB" id="9807426at2"/>
<keyword evidence="2" id="KW-0436">Ligase</keyword>
<evidence type="ECO:0000256" key="1">
    <source>
        <dbReference type="ARBA" id="ARBA00022532"/>
    </source>
</evidence>
<dbReference type="InterPro" id="IPR051538">
    <property type="entry name" value="Acyl-CoA_Synth/Transferase"/>
</dbReference>
<dbReference type="SUPFAM" id="SSF52210">
    <property type="entry name" value="Succinyl-CoA synthetase domains"/>
    <property type="match status" value="2"/>
</dbReference>
<dbReference type="Gene3D" id="3.30.1490.20">
    <property type="entry name" value="ATP-grasp fold, A domain"/>
    <property type="match status" value="1"/>
</dbReference>
<dbReference type="SUPFAM" id="SSF51735">
    <property type="entry name" value="NAD(P)-binding Rossmann-fold domains"/>
    <property type="match status" value="1"/>
</dbReference>
<dbReference type="Gene3D" id="3.40.50.261">
    <property type="entry name" value="Succinyl-CoA synthetase domains"/>
    <property type="match status" value="2"/>
</dbReference>
<gene>
    <name evidence="7" type="ORF">EDC65_3086</name>
</gene>
<dbReference type="Gene3D" id="3.40.50.720">
    <property type="entry name" value="NAD(P)-binding Rossmann-like Domain"/>
    <property type="match status" value="1"/>
</dbReference>
<dbReference type="InterPro" id="IPR000182">
    <property type="entry name" value="GNAT_dom"/>
</dbReference>
<dbReference type="InterPro" id="IPR003781">
    <property type="entry name" value="CoA-bd"/>
</dbReference>
<dbReference type="PANTHER" id="PTHR43334">
    <property type="entry name" value="ACETATE--COA LIGASE [ADP-FORMING]"/>
    <property type="match status" value="1"/>
</dbReference>
<dbReference type="EMBL" id="RJKX01000014">
    <property type="protein sequence ID" value="ROP91222.1"/>
    <property type="molecule type" value="Genomic_DNA"/>
</dbReference>
<dbReference type="RefSeq" id="WP_123690930.1">
    <property type="nucleotide sequence ID" value="NZ_AP019700.1"/>
</dbReference>
<dbReference type="GO" id="GO:0005524">
    <property type="term" value="F:ATP binding"/>
    <property type="evidence" value="ECO:0007669"/>
    <property type="project" value="UniProtKB-KW"/>
</dbReference>
<evidence type="ECO:0000313" key="7">
    <source>
        <dbReference type="EMBL" id="ROP91222.1"/>
    </source>
</evidence>
<dbReference type="Pfam" id="PF13549">
    <property type="entry name" value="ATP-grasp_5"/>
    <property type="match status" value="1"/>
</dbReference>
<dbReference type="Gene3D" id="3.40.630.30">
    <property type="match status" value="1"/>
</dbReference>
<evidence type="ECO:0000256" key="5">
    <source>
        <dbReference type="ARBA" id="ARBA00060888"/>
    </source>
</evidence>
<evidence type="ECO:0000256" key="3">
    <source>
        <dbReference type="ARBA" id="ARBA00022741"/>
    </source>
</evidence>
<keyword evidence="1" id="KW-0816">Tricarboxylic acid cycle</keyword>
<organism evidence="7 8">
    <name type="scientific">Stella humosa</name>
    <dbReference type="NCBI Taxonomy" id="94"/>
    <lineage>
        <taxon>Bacteria</taxon>
        <taxon>Pseudomonadati</taxon>
        <taxon>Pseudomonadota</taxon>
        <taxon>Alphaproteobacteria</taxon>
        <taxon>Rhodospirillales</taxon>
        <taxon>Stellaceae</taxon>
        <taxon>Stella</taxon>
    </lineage>
</organism>
<dbReference type="Pfam" id="PF13380">
    <property type="entry name" value="CoA_binding_2"/>
    <property type="match status" value="1"/>
</dbReference>
<evidence type="ECO:0000259" key="6">
    <source>
        <dbReference type="PROSITE" id="PS51186"/>
    </source>
</evidence>
<evidence type="ECO:0000313" key="8">
    <source>
        <dbReference type="Proteomes" id="UP000278222"/>
    </source>
</evidence>
<dbReference type="SMART" id="SM00881">
    <property type="entry name" value="CoA_binding"/>
    <property type="match status" value="1"/>
</dbReference>
<dbReference type="GO" id="GO:0016747">
    <property type="term" value="F:acyltransferase activity, transferring groups other than amino-acyl groups"/>
    <property type="evidence" value="ECO:0007669"/>
    <property type="project" value="InterPro"/>
</dbReference>
<keyword evidence="8" id="KW-1185">Reference proteome</keyword>
<protein>
    <submittedName>
        <fullName evidence="7">Acetyltransferase</fullName>
    </submittedName>
</protein>
<dbReference type="InterPro" id="IPR016181">
    <property type="entry name" value="Acyl_CoA_acyltransferase"/>
</dbReference>
<dbReference type="Proteomes" id="UP000278222">
    <property type="component" value="Unassembled WGS sequence"/>
</dbReference>
<proteinExistence type="inferred from homology"/>
<name>A0A3N1LIP7_9PROT</name>
<dbReference type="InterPro" id="IPR016102">
    <property type="entry name" value="Succinyl-CoA_synth-like"/>
</dbReference>
<comment type="similarity">
    <text evidence="5">In the N-terminal section; belongs to the acetate CoA ligase alpha subunit family.</text>
</comment>
<dbReference type="SUPFAM" id="SSF55729">
    <property type="entry name" value="Acyl-CoA N-acyltransferases (Nat)"/>
    <property type="match status" value="1"/>
</dbReference>
<dbReference type="PANTHER" id="PTHR43334:SF1">
    <property type="entry name" value="3-HYDROXYPROPIONATE--COA LIGASE [ADP-FORMING]"/>
    <property type="match status" value="1"/>
</dbReference>
<dbReference type="InterPro" id="IPR043938">
    <property type="entry name" value="Ligase_CoA_dom"/>
</dbReference>
<keyword evidence="7" id="KW-0808">Transferase</keyword>
<dbReference type="InterPro" id="IPR036291">
    <property type="entry name" value="NAD(P)-bd_dom_sf"/>
</dbReference>
<accession>A0A3N1LIP7</accession>
<dbReference type="AlphaFoldDB" id="A0A3N1LIP7"/>
<dbReference type="Gene3D" id="3.30.470.20">
    <property type="entry name" value="ATP-grasp fold, B domain"/>
    <property type="match status" value="1"/>
</dbReference>
<comment type="caution">
    <text evidence="7">The sequence shown here is derived from an EMBL/GenBank/DDBJ whole genome shotgun (WGS) entry which is preliminary data.</text>
</comment>
<dbReference type="Pfam" id="PF13607">
    <property type="entry name" value="Succ_CoA_lig"/>
    <property type="match status" value="1"/>
</dbReference>
<dbReference type="InterPro" id="IPR032875">
    <property type="entry name" value="Succ_CoA_lig_flav_dom"/>
</dbReference>
<keyword evidence="4" id="KW-0067">ATP-binding</keyword>
<feature type="domain" description="N-acetyltransferase" evidence="6">
    <location>
        <begin position="741"/>
        <end position="904"/>
    </location>
</feature>
<keyword evidence="3" id="KW-0547">Nucleotide-binding</keyword>
<sequence length="906" mass="95157">MTIRNLDRLLTPGSVALIGASPQPRSVGQVTARNLLHGGFKGPILPVNPRHAAIEGVLAYPDVASLPIAPDLAVIATPPHTVPGLIAELGQRGTRAAVVLTAGFGEGGNAAGTALRQAMLDAARPHLLRVLGPNCVGLLVPGIGLNASFAHIGAKPGDLAFLTQSGAIVTALLDWAASRNIGFSHLISMGGMADVDFGDLLDQLGQDPAVRAILLYVEGITSPRKFMSAARAAARAKPVLVVKSGRRSEGARAARSHTGALAGSDAVYDAAFRRAGMLRVHDTAELFDAVETLALVASRLGGNLPGERLAILTNGGGPGVLATDALIDRGGALADLAPATIAALDAALPPTWSHGNPVDIIGDAPAERYRAALDAVLSDPNADAVLVLNCPTAIADPTEAAEAVIDTIGDRRRLVLTNWLGAGAAAPGRALFARAGIPTYETPDQAVRAFMHLVQYRRNQELLRRVPRLVGTGRRSDRAAARCPIEQALAEGRPWLSEVEAKAVMTAYAIPIVPTEIAATPDEAAATAGRLGLPAALKILSPDITHKTDVGGVALDLADPQAVRIAAERMLQGVARLAPEARIEGFTVQPMIARPGALELILGIVDDETFGPVLLFGQGGVAVEVLDDKALGLPPLDEVLAREMIGRTRVSRLLAGFRGRPPADIDGIVHALIRLSELAADHPEIVELDINPLLVDAHGVVALDARIRVAPATRPGTDRFAIRPYPQELEEATSLPDGTAIRLRPIRPEDAPALESIIAGMTPDDLRMRFFAPMRRLPDLLLARLTQIDYDREMAFIAFADAGATEGAGLGVARLLADPGREQAEFAIGMRSDAKGHGLGWLLMGRIIAYARSRGIGRIVGDVLRENQPMLELARDLGFRPEAASADPAVVRIRLELADARPAPSA</sequence>
<dbReference type="InterPro" id="IPR013815">
    <property type="entry name" value="ATP_grasp_subdomain_1"/>
</dbReference>
<dbReference type="Pfam" id="PF13302">
    <property type="entry name" value="Acetyltransf_3"/>
    <property type="match status" value="1"/>
</dbReference>
<dbReference type="GO" id="GO:0043758">
    <property type="term" value="F:acetate-CoA ligase (ADP-forming) activity"/>
    <property type="evidence" value="ECO:0007669"/>
    <property type="project" value="InterPro"/>
</dbReference>
<dbReference type="FunFam" id="3.30.1490.20:FF:000020">
    <property type="entry name" value="Protein lysine acetyltransferase"/>
    <property type="match status" value="1"/>
</dbReference>
<reference evidence="7 8" key="1">
    <citation type="submission" date="2018-11" db="EMBL/GenBank/DDBJ databases">
        <title>Genomic Encyclopedia of Type Strains, Phase IV (KMG-IV): sequencing the most valuable type-strain genomes for metagenomic binning, comparative biology and taxonomic classification.</title>
        <authorList>
            <person name="Goeker M."/>
        </authorList>
    </citation>
    <scope>NUCLEOTIDE SEQUENCE [LARGE SCALE GENOMIC DNA]</scope>
    <source>
        <strain evidence="7 8">DSM 5900</strain>
    </source>
</reference>
<evidence type="ECO:0000256" key="4">
    <source>
        <dbReference type="ARBA" id="ARBA00022840"/>
    </source>
</evidence>
<dbReference type="SUPFAM" id="SSF56059">
    <property type="entry name" value="Glutathione synthetase ATP-binding domain-like"/>
    <property type="match status" value="1"/>
</dbReference>
<dbReference type="GO" id="GO:0006099">
    <property type="term" value="P:tricarboxylic acid cycle"/>
    <property type="evidence" value="ECO:0007669"/>
    <property type="project" value="UniProtKB-KW"/>
</dbReference>
<dbReference type="Pfam" id="PF19045">
    <property type="entry name" value="Ligase_CoA_2"/>
    <property type="match status" value="1"/>
</dbReference>
<dbReference type="PROSITE" id="PS51186">
    <property type="entry name" value="GNAT"/>
    <property type="match status" value="1"/>
</dbReference>
<evidence type="ECO:0000256" key="2">
    <source>
        <dbReference type="ARBA" id="ARBA00022598"/>
    </source>
</evidence>